<accession>A0AAU9E3A8</accession>
<evidence type="ECO:0000256" key="6">
    <source>
        <dbReference type="PROSITE-ProRule" id="PRU01248"/>
    </source>
</evidence>
<evidence type="ECO:0000313" key="10">
    <source>
        <dbReference type="Proteomes" id="UP001321786"/>
    </source>
</evidence>
<keyword evidence="10" id="KW-1185">Reference proteome</keyword>
<dbReference type="AlphaFoldDB" id="A0AAU9E3A8"/>
<proteinExistence type="inferred from homology"/>
<keyword evidence="3" id="KW-0229">DNA integration</keyword>
<dbReference type="Gene3D" id="1.10.443.10">
    <property type="entry name" value="Intergrase catalytic core"/>
    <property type="match status" value="1"/>
</dbReference>
<dbReference type="InterPro" id="IPR004107">
    <property type="entry name" value="Integrase_SAM-like_N"/>
</dbReference>
<dbReference type="GO" id="GO:0015074">
    <property type="term" value="P:DNA integration"/>
    <property type="evidence" value="ECO:0007669"/>
    <property type="project" value="UniProtKB-KW"/>
</dbReference>
<dbReference type="KEGG" id="hprf:HLPR_13370"/>
<feature type="domain" description="Tyr recombinase" evidence="7">
    <location>
        <begin position="107"/>
        <end position="289"/>
    </location>
</feature>
<dbReference type="PANTHER" id="PTHR30349">
    <property type="entry name" value="PHAGE INTEGRASE-RELATED"/>
    <property type="match status" value="1"/>
</dbReference>
<reference evidence="9 10" key="1">
    <citation type="submission" date="2023-08" db="EMBL/GenBank/DDBJ databases">
        <title>Helicovermis profunda gen. nov., sp. nov., a novel mesophilic, fermentative bacterium within the Bacillota from a deep-sea hydrothermal vent chimney.</title>
        <authorList>
            <person name="Miyazaki U."/>
            <person name="Mizutani D."/>
            <person name="Hashimoto Y."/>
            <person name="Tame A."/>
            <person name="Sawayama S."/>
            <person name="Miyazaki J."/>
            <person name="Takai K."/>
            <person name="Nakagawa S."/>
        </authorList>
    </citation>
    <scope>NUCLEOTIDE SEQUENCE [LARGE SCALE GENOMIC DNA]</scope>
    <source>
        <strain evidence="9 10">S502</strain>
    </source>
</reference>
<evidence type="ECO:0000259" key="7">
    <source>
        <dbReference type="PROSITE" id="PS51898"/>
    </source>
</evidence>
<dbReference type="Pfam" id="PF02899">
    <property type="entry name" value="Phage_int_SAM_1"/>
    <property type="match status" value="1"/>
</dbReference>
<dbReference type="InterPro" id="IPR011010">
    <property type="entry name" value="DNA_brk_join_enz"/>
</dbReference>
<evidence type="ECO:0000256" key="1">
    <source>
        <dbReference type="ARBA" id="ARBA00003283"/>
    </source>
</evidence>
<dbReference type="Proteomes" id="UP001321786">
    <property type="component" value="Chromosome"/>
</dbReference>
<organism evidence="9 10">
    <name type="scientific">Helicovermis profundi</name>
    <dbReference type="NCBI Taxonomy" id="3065157"/>
    <lineage>
        <taxon>Bacteria</taxon>
        <taxon>Bacillati</taxon>
        <taxon>Bacillota</taxon>
        <taxon>Clostridia</taxon>
        <taxon>Helicovermis</taxon>
    </lineage>
</organism>
<evidence type="ECO:0000256" key="3">
    <source>
        <dbReference type="ARBA" id="ARBA00022908"/>
    </source>
</evidence>
<dbReference type="PROSITE" id="PS51898">
    <property type="entry name" value="TYR_RECOMBINASE"/>
    <property type="match status" value="1"/>
</dbReference>
<dbReference type="RefSeq" id="WP_338537300.1">
    <property type="nucleotide sequence ID" value="NZ_AP028654.1"/>
</dbReference>
<evidence type="ECO:0000313" key="9">
    <source>
        <dbReference type="EMBL" id="BEP29006.1"/>
    </source>
</evidence>
<dbReference type="Pfam" id="PF00589">
    <property type="entry name" value="Phage_integrase"/>
    <property type="match status" value="1"/>
</dbReference>
<comment type="similarity">
    <text evidence="2">Belongs to the 'phage' integrase family.</text>
</comment>
<evidence type="ECO:0000259" key="8">
    <source>
        <dbReference type="PROSITE" id="PS51900"/>
    </source>
</evidence>
<gene>
    <name evidence="9" type="primary">xerD</name>
    <name evidence="9" type="ORF">HLPR_13370</name>
</gene>
<dbReference type="InterPro" id="IPR013762">
    <property type="entry name" value="Integrase-like_cat_sf"/>
</dbReference>
<dbReference type="SUPFAM" id="SSF56349">
    <property type="entry name" value="DNA breaking-rejoining enzymes"/>
    <property type="match status" value="1"/>
</dbReference>
<feature type="domain" description="Core-binding (CB)" evidence="8">
    <location>
        <begin position="1"/>
        <end position="86"/>
    </location>
</feature>
<evidence type="ECO:0000256" key="4">
    <source>
        <dbReference type="ARBA" id="ARBA00023125"/>
    </source>
</evidence>
<dbReference type="GO" id="GO:0003677">
    <property type="term" value="F:DNA binding"/>
    <property type="evidence" value="ECO:0007669"/>
    <property type="project" value="UniProtKB-UniRule"/>
</dbReference>
<dbReference type="GO" id="GO:0006310">
    <property type="term" value="P:DNA recombination"/>
    <property type="evidence" value="ECO:0007669"/>
    <property type="project" value="UniProtKB-KW"/>
</dbReference>
<dbReference type="CDD" id="cd00798">
    <property type="entry name" value="INT_XerDC_C"/>
    <property type="match status" value="1"/>
</dbReference>
<dbReference type="InterPro" id="IPR050090">
    <property type="entry name" value="Tyrosine_recombinase_XerCD"/>
</dbReference>
<keyword evidence="4 6" id="KW-0238">DNA-binding</keyword>
<evidence type="ECO:0000256" key="5">
    <source>
        <dbReference type="ARBA" id="ARBA00023172"/>
    </source>
</evidence>
<dbReference type="InterPro" id="IPR010998">
    <property type="entry name" value="Integrase_recombinase_N"/>
</dbReference>
<name>A0AAU9E3A8_9FIRM</name>
<comment type="function">
    <text evidence="1">Site-specific tyrosine recombinase, which acts by catalyzing the cutting and rejoining of the recombining DNA molecules.</text>
</comment>
<dbReference type="PANTHER" id="PTHR30349:SF81">
    <property type="entry name" value="TYROSINE RECOMBINASE XERC"/>
    <property type="match status" value="1"/>
</dbReference>
<evidence type="ECO:0000256" key="2">
    <source>
        <dbReference type="ARBA" id="ARBA00008857"/>
    </source>
</evidence>
<dbReference type="EMBL" id="AP028654">
    <property type="protein sequence ID" value="BEP29006.1"/>
    <property type="molecule type" value="Genomic_DNA"/>
</dbReference>
<dbReference type="PROSITE" id="PS51900">
    <property type="entry name" value="CB"/>
    <property type="match status" value="1"/>
</dbReference>
<dbReference type="Gene3D" id="1.10.150.130">
    <property type="match status" value="1"/>
</dbReference>
<dbReference type="InterPro" id="IPR044068">
    <property type="entry name" value="CB"/>
</dbReference>
<dbReference type="InterPro" id="IPR002104">
    <property type="entry name" value="Integrase_catalytic"/>
</dbReference>
<dbReference type="NCBIfam" id="NF001399">
    <property type="entry name" value="PRK00283.1"/>
    <property type="match status" value="1"/>
</dbReference>
<protein>
    <submittedName>
        <fullName evidence="9">Site-specific tyrosine recombinase XerD</fullName>
    </submittedName>
</protein>
<sequence length="295" mass="33947">MNNIDVNYYINYLKNDRKLSESTVKSYSRDLRLFTQYCSDNIKKDILSISKSDIIIYTIYLENIRKSNSTILRNLASLRNFYSYLLLNNKISESPANDITIKKSQAKAPEILSLQEVDTLFKQPNVETNIGSRDKAMLELIYATGIKVTELTSLNIDDINFDYGYLRCKGKKTEDRIIPVGSVAIGSLKEYILKHRNTLIKKDDEAMFLNYSGSRISRQGFWKILRKHSSSANLNKNVTPFTLRHSFAVHLIQNGADLKSVQELLGHQDVSTTQMYLKLNKNSLREIYDKTHPRA</sequence>
<keyword evidence="5" id="KW-0233">DNA recombination</keyword>